<dbReference type="Proteomes" id="UP000677228">
    <property type="component" value="Unassembled WGS sequence"/>
</dbReference>
<dbReference type="EMBL" id="CAJNOK010067215">
    <property type="protein sequence ID" value="CAF1653737.1"/>
    <property type="molecule type" value="Genomic_DNA"/>
</dbReference>
<dbReference type="Proteomes" id="UP000682733">
    <property type="component" value="Unassembled WGS sequence"/>
</dbReference>
<dbReference type="EMBL" id="CAJOBA010096210">
    <property type="protein sequence ID" value="CAF4504025.1"/>
    <property type="molecule type" value="Genomic_DNA"/>
</dbReference>
<comment type="caution">
    <text evidence="2">The sequence shown here is derived from an EMBL/GenBank/DDBJ whole genome shotgun (WGS) entry which is preliminary data.</text>
</comment>
<proteinExistence type="predicted"/>
<evidence type="ECO:0000313" key="3">
    <source>
        <dbReference type="Proteomes" id="UP000682733"/>
    </source>
</evidence>
<dbReference type="AlphaFoldDB" id="A0A8S2XKU4"/>
<protein>
    <submittedName>
        <fullName evidence="2">Uncharacterized protein</fullName>
    </submittedName>
</protein>
<organism evidence="2 3">
    <name type="scientific">Didymodactylos carnosus</name>
    <dbReference type="NCBI Taxonomy" id="1234261"/>
    <lineage>
        <taxon>Eukaryota</taxon>
        <taxon>Metazoa</taxon>
        <taxon>Spiralia</taxon>
        <taxon>Gnathifera</taxon>
        <taxon>Rotifera</taxon>
        <taxon>Eurotatoria</taxon>
        <taxon>Bdelloidea</taxon>
        <taxon>Philodinida</taxon>
        <taxon>Philodinidae</taxon>
        <taxon>Didymodactylos</taxon>
    </lineage>
</organism>
<name>A0A8S2XKU4_9BILA</name>
<reference evidence="2" key="1">
    <citation type="submission" date="2021-02" db="EMBL/GenBank/DDBJ databases">
        <authorList>
            <person name="Nowell W R."/>
        </authorList>
    </citation>
    <scope>NUCLEOTIDE SEQUENCE</scope>
</reference>
<evidence type="ECO:0000313" key="2">
    <source>
        <dbReference type="EMBL" id="CAF4504025.1"/>
    </source>
</evidence>
<evidence type="ECO:0000313" key="1">
    <source>
        <dbReference type="EMBL" id="CAF1653737.1"/>
    </source>
</evidence>
<accession>A0A8S2XKU4</accession>
<gene>
    <name evidence="1" type="ORF">OVA965_LOCUS44968</name>
    <name evidence="2" type="ORF">TMI583_LOCUS48079</name>
</gene>
<sequence>MAALESLLEQQRRYHEERERIMDTMTREILRKKATHREQINSEHVVKLLLDRYTDCTSHVRDVYEDKDG</sequence>